<dbReference type="Gene3D" id="3.40.47.10">
    <property type="match status" value="2"/>
</dbReference>
<dbReference type="PANTHER" id="PTHR11877">
    <property type="entry name" value="HYDROXYMETHYLGLUTARYL-COA SYNTHASE"/>
    <property type="match status" value="1"/>
</dbReference>
<dbReference type="PIRSF" id="PIRSF000451">
    <property type="entry name" value="PKS_III"/>
    <property type="match status" value="1"/>
</dbReference>
<feature type="domain" description="Chalcone/stilbene synthase C-terminal" evidence="6">
    <location>
        <begin position="241"/>
        <end position="348"/>
    </location>
</feature>
<feature type="active site" description="Acyl-thioester intermediate" evidence="4">
    <location>
        <position position="155"/>
    </location>
</feature>
<name>A0A6I3KJJ3_9HYPH</name>
<dbReference type="GO" id="GO:0016747">
    <property type="term" value="F:acyltransferase activity, transferring groups other than amino-acyl groups"/>
    <property type="evidence" value="ECO:0007669"/>
    <property type="project" value="InterPro"/>
</dbReference>
<evidence type="ECO:0000259" key="5">
    <source>
        <dbReference type="Pfam" id="PF00195"/>
    </source>
</evidence>
<sequence>MTVHAELVAARRAPASAVGVKVEIASIATAVPKYVTGQEEVSERAHKIYPQYARLDSLYTNTGIERRYSVEPKEWYLRTHTWEERTETYQRNALDLLEQVAVQAVAEAGLALRDIDTIVTNTITGLAIPTLEARLMNRLAFRPDVQRLPMFGFGCGGGVAGLARAARMAQAQPGSNVLFLTIDLCSLCLRINDPSLTMFVAAALFGDGAAGVVLRCPGGTQEARGQDGPVRARIGAIGEHFWSKTEHIMGFDIKDDGFGIVLSPELPTLMRERLGEGLIPFFVREGLMPQDFAGFLLHPGGSKVLTTVEDTLGIERDRLRYSWKVLKEYGNMSSATALFVLKEALADKAQGRFLLAAFGPGFSGYFIVLDL</sequence>
<dbReference type="RefSeq" id="WP_154738571.1">
    <property type="nucleotide sequence ID" value="NZ_WMBQ01000001.1"/>
</dbReference>
<evidence type="ECO:0000256" key="3">
    <source>
        <dbReference type="ARBA" id="ARBA00023315"/>
    </source>
</evidence>
<dbReference type="InterPro" id="IPR011141">
    <property type="entry name" value="Polyketide_synthase_type-III"/>
</dbReference>
<organism evidence="7 8">
    <name type="scientific">Hyphomicrobium album</name>
    <dbReference type="NCBI Taxonomy" id="2665159"/>
    <lineage>
        <taxon>Bacteria</taxon>
        <taxon>Pseudomonadati</taxon>
        <taxon>Pseudomonadota</taxon>
        <taxon>Alphaproteobacteria</taxon>
        <taxon>Hyphomicrobiales</taxon>
        <taxon>Hyphomicrobiaceae</taxon>
        <taxon>Hyphomicrobium</taxon>
    </lineage>
</organism>
<dbReference type="InterPro" id="IPR016039">
    <property type="entry name" value="Thiolase-like"/>
</dbReference>
<dbReference type="InterPro" id="IPR001099">
    <property type="entry name" value="Chalcone/stilbene_synt_N"/>
</dbReference>
<comment type="similarity">
    <text evidence="1">Belongs to the thiolase-like superfamily. Chalcone/stilbene synthases family.</text>
</comment>
<dbReference type="Proteomes" id="UP000440694">
    <property type="component" value="Unassembled WGS sequence"/>
</dbReference>
<protein>
    <submittedName>
        <fullName evidence="7">Type III polyketide synthase</fullName>
    </submittedName>
</protein>
<dbReference type="SUPFAM" id="SSF53901">
    <property type="entry name" value="Thiolase-like"/>
    <property type="match status" value="2"/>
</dbReference>
<dbReference type="GO" id="GO:0030639">
    <property type="term" value="P:polyketide biosynthetic process"/>
    <property type="evidence" value="ECO:0007669"/>
    <property type="project" value="TreeGrafter"/>
</dbReference>
<evidence type="ECO:0000259" key="6">
    <source>
        <dbReference type="Pfam" id="PF02797"/>
    </source>
</evidence>
<accession>A0A6I3KJJ3</accession>
<keyword evidence="2" id="KW-0808">Transferase</keyword>
<dbReference type="InterPro" id="IPR012328">
    <property type="entry name" value="Chalcone/stilbene_synt_C"/>
</dbReference>
<dbReference type="Pfam" id="PF02797">
    <property type="entry name" value="Chal_sti_synt_C"/>
    <property type="match status" value="1"/>
</dbReference>
<evidence type="ECO:0000313" key="7">
    <source>
        <dbReference type="EMBL" id="MTD94100.1"/>
    </source>
</evidence>
<keyword evidence="3" id="KW-0012">Acyltransferase</keyword>
<feature type="domain" description="Chalcone/stilbene synthase N-terminal" evidence="5">
    <location>
        <begin position="22"/>
        <end position="214"/>
    </location>
</feature>
<dbReference type="EMBL" id="WMBQ01000001">
    <property type="protein sequence ID" value="MTD94100.1"/>
    <property type="molecule type" value="Genomic_DNA"/>
</dbReference>
<gene>
    <name evidence="7" type="ORF">GIW81_07080</name>
</gene>
<keyword evidence="8" id="KW-1185">Reference proteome</keyword>
<evidence type="ECO:0000256" key="4">
    <source>
        <dbReference type="PIRSR" id="PIRSR000451-1"/>
    </source>
</evidence>
<reference evidence="7 8" key="1">
    <citation type="submission" date="2019-11" db="EMBL/GenBank/DDBJ databases">
        <title>Identification of a novel strain.</title>
        <authorList>
            <person name="Xu Q."/>
            <person name="Wang G."/>
        </authorList>
    </citation>
    <scope>NUCLEOTIDE SEQUENCE [LARGE SCALE GENOMIC DNA]</scope>
    <source>
        <strain evidence="8">xq</strain>
    </source>
</reference>
<evidence type="ECO:0000313" key="8">
    <source>
        <dbReference type="Proteomes" id="UP000440694"/>
    </source>
</evidence>
<comment type="caution">
    <text evidence="7">The sequence shown here is derived from an EMBL/GenBank/DDBJ whole genome shotgun (WGS) entry which is preliminary data.</text>
</comment>
<dbReference type="PANTHER" id="PTHR11877:SF99">
    <property type="entry name" value="1,3,6,8-TETRAHYDROXYNAPHTHALENE SYNTHASE"/>
    <property type="match status" value="1"/>
</dbReference>
<evidence type="ECO:0000256" key="1">
    <source>
        <dbReference type="ARBA" id="ARBA00005531"/>
    </source>
</evidence>
<dbReference type="CDD" id="cd00831">
    <property type="entry name" value="CHS_like"/>
    <property type="match status" value="1"/>
</dbReference>
<evidence type="ECO:0000256" key="2">
    <source>
        <dbReference type="ARBA" id="ARBA00022679"/>
    </source>
</evidence>
<dbReference type="Pfam" id="PF00195">
    <property type="entry name" value="Chal_sti_synt_N"/>
    <property type="match status" value="1"/>
</dbReference>
<proteinExistence type="inferred from homology"/>
<dbReference type="AlphaFoldDB" id="A0A6I3KJJ3"/>